<dbReference type="PANTHER" id="PTHR43716:SF1">
    <property type="entry name" value="D-2-HYDROXYGLUTARATE DEHYDROGENASE, MITOCHONDRIAL"/>
    <property type="match status" value="1"/>
</dbReference>
<evidence type="ECO:0000256" key="3">
    <source>
        <dbReference type="ARBA" id="ARBA00022630"/>
    </source>
</evidence>
<evidence type="ECO:0000256" key="5">
    <source>
        <dbReference type="ARBA" id="ARBA00023002"/>
    </source>
</evidence>
<dbReference type="SUPFAM" id="SSF55103">
    <property type="entry name" value="FAD-linked oxidases, C-terminal domain"/>
    <property type="match status" value="1"/>
</dbReference>
<dbReference type="GO" id="GO:0022904">
    <property type="term" value="P:respiratory electron transport chain"/>
    <property type="evidence" value="ECO:0007669"/>
    <property type="project" value="TreeGrafter"/>
</dbReference>
<dbReference type="RefSeq" id="WP_133198252.1">
    <property type="nucleotide sequence ID" value="NZ_JBHUCW010000030.1"/>
</dbReference>
<organism evidence="7 8">
    <name type="scientific">Paraburkholderia silviterrae</name>
    <dbReference type="NCBI Taxonomy" id="2528715"/>
    <lineage>
        <taxon>Bacteria</taxon>
        <taxon>Pseudomonadati</taxon>
        <taxon>Pseudomonadota</taxon>
        <taxon>Betaproteobacteria</taxon>
        <taxon>Burkholderiales</taxon>
        <taxon>Burkholderiaceae</taxon>
        <taxon>Paraburkholderia</taxon>
    </lineage>
</organism>
<dbReference type="InterPro" id="IPR016171">
    <property type="entry name" value="Vanillyl_alc_oxidase_C-sub2"/>
</dbReference>
<dbReference type="InterPro" id="IPR016164">
    <property type="entry name" value="FAD-linked_Oxase-like_C"/>
</dbReference>
<dbReference type="FunFam" id="1.10.45.10:FF:000001">
    <property type="entry name" value="D-lactate dehydrogenase mitochondrial"/>
    <property type="match status" value="1"/>
</dbReference>
<dbReference type="PANTHER" id="PTHR43716">
    <property type="entry name" value="D-2-HYDROXYGLUTARATE DEHYDROGENASE, MITOCHONDRIAL"/>
    <property type="match status" value="1"/>
</dbReference>
<dbReference type="GO" id="GO:0050660">
    <property type="term" value="F:flavin adenine dinucleotide binding"/>
    <property type="evidence" value="ECO:0007669"/>
    <property type="project" value="InterPro"/>
</dbReference>
<dbReference type="Pfam" id="PF02913">
    <property type="entry name" value="FAD-oxidase_C"/>
    <property type="match status" value="1"/>
</dbReference>
<keyword evidence="5" id="KW-0560">Oxidoreductase</keyword>
<proteinExistence type="inferred from homology"/>
<evidence type="ECO:0000256" key="2">
    <source>
        <dbReference type="ARBA" id="ARBA00008000"/>
    </source>
</evidence>
<dbReference type="Gene3D" id="3.30.70.2740">
    <property type="match status" value="1"/>
</dbReference>
<keyword evidence="4" id="KW-0274">FAD</keyword>
<comment type="cofactor">
    <cofactor evidence="1">
        <name>FAD</name>
        <dbReference type="ChEBI" id="CHEBI:57692"/>
    </cofactor>
</comment>
<dbReference type="AlphaFoldDB" id="A0A4R5M2S6"/>
<name>A0A4R5M2S6_9BURK</name>
<comment type="similarity">
    <text evidence="2">Belongs to the FAD-binding oxidoreductase/transferase type 4 family.</text>
</comment>
<evidence type="ECO:0000313" key="7">
    <source>
        <dbReference type="EMBL" id="TDG19873.1"/>
    </source>
</evidence>
<accession>A0A4R5M2S6</accession>
<sequence>MRLPRLSSFELMWDDFMHAAFDVGVPMEQMERCVATLRARLEEKFAQQRHLFFGHLGDGNLHVLSGPYADETGLLDVEALVYETVCEAGGCISAEHGIGVVKRSFLGLTRSDAELDLMRKLKSALDPANILNGGRVIP</sequence>
<dbReference type="Gene3D" id="1.10.45.10">
    <property type="entry name" value="Vanillyl-alcohol Oxidase, Chain A, domain 4"/>
    <property type="match status" value="1"/>
</dbReference>
<feature type="domain" description="FAD-binding oxidoreductase/transferase type 4 C-terminal" evidence="6">
    <location>
        <begin position="20"/>
        <end position="136"/>
    </location>
</feature>
<dbReference type="OrthoDB" id="8522822at2"/>
<evidence type="ECO:0000256" key="4">
    <source>
        <dbReference type="ARBA" id="ARBA00022827"/>
    </source>
</evidence>
<evidence type="ECO:0000313" key="8">
    <source>
        <dbReference type="Proteomes" id="UP000295722"/>
    </source>
</evidence>
<keyword evidence="8" id="KW-1185">Reference proteome</keyword>
<dbReference type="Proteomes" id="UP000295722">
    <property type="component" value="Unassembled WGS sequence"/>
</dbReference>
<evidence type="ECO:0000259" key="6">
    <source>
        <dbReference type="Pfam" id="PF02913"/>
    </source>
</evidence>
<dbReference type="EMBL" id="SMRP01000019">
    <property type="protein sequence ID" value="TDG19873.1"/>
    <property type="molecule type" value="Genomic_DNA"/>
</dbReference>
<evidence type="ECO:0000256" key="1">
    <source>
        <dbReference type="ARBA" id="ARBA00001974"/>
    </source>
</evidence>
<protein>
    <recommendedName>
        <fullName evidence="6">FAD-binding oxidoreductase/transferase type 4 C-terminal domain-containing protein</fullName>
    </recommendedName>
</protein>
<dbReference type="InterPro" id="IPR051264">
    <property type="entry name" value="FAD-oxidored/transferase_4"/>
</dbReference>
<dbReference type="GO" id="GO:0016491">
    <property type="term" value="F:oxidoreductase activity"/>
    <property type="evidence" value="ECO:0007669"/>
    <property type="project" value="UniProtKB-KW"/>
</dbReference>
<reference evidence="7 8" key="1">
    <citation type="submission" date="2019-03" db="EMBL/GenBank/DDBJ databases">
        <title>Paraburkholderia sp. 4M-K11, isolated from subtropical forest soil.</title>
        <authorList>
            <person name="Gao Z.-H."/>
            <person name="Qiu L.-H."/>
        </authorList>
    </citation>
    <scope>NUCLEOTIDE SEQUENCE [LARGE SCALE GENOMIC DNA]</scope>
    <source>
        <strain evidence="7 8">4M-K11</strain>
    </source>
</reference>
<dbReference type="InterPro" id="IPR004113">
    <property type="entry name" value="FAD-bd_oxidored_4_C"/>
</dbReference>
<comment type="caution">
    <text evidence="7">The sequence shown here is derived from an EMBL/GenBank/DDBJ whole genome shotgun (WGS) entry which is preliminary data.</text>
</comment>
<gene>
    <name evidence="7" type="ORF">EYW47_28860</name>
</gene>
<keyword evidence="3" id="KW-0285">Flavoprotein</keyword>